<keyword evidence="3 7" id="KW-0812">Transmembrane</keyword>
<dbReference type="PANTHER" id="PTHR14969">
    <property type="entry name" value="SPHINGOSINE-1-PHOSPHATE PHOSPHOHYDROLASE"/>
    <property type="match status" value="1"/>
</dbReference>
<reference evidence="9" key="1">
    <citation type="journal article" date="2003" name="Appl. Environ. Microbiol.">
        <title>Evidence of chemolithoautotrophy in the bacterial community associated with Alvinella pompejana, a hydrothermal vent polychaete.</title>
        <authorList>
            <person name="Campbell B.J."/>
            <person name="Stein J.L."/>
            <person name="Cary S.C."/>
        </authorList>
    </citation>
    <scope>NUCLEOTIDE SEQUENCE</scope>
</reference>
<dbReference type="PANTHER" id="PTHR14969:SF62">
    <property type="entry name" value="DECAPRENYLPHOSPHORYL-5-PHOSPHORIBOSE PHOSPHATASE RV3807C-RELATED"/>
    <property type="match status" value="1"/>
</dbReference>
<feature type="transmembrane region" description="Helical" evidence="7">
    <location>
        <begin position="154"/>
        <end position="172"/>
    </location>
</feature>
<evidence type="ECO:0000256" key="2">
    <source>
        <dbReference type="ARBA" id="ARBA00022475"/>
    </source>
</evidence>
<dbReference type="AlphaFoldDB" id="Q6W3M5"/>
<comment type="subcellular location">
    <subcellularLocation>
        <location evidence="1">Cell membrane</location>
        <topology evidence="1">Multi-pass membrane protein</topology>
    </subcellularLocation>
</comment>
<feature type="transmembrane region" description="Helical" evidence="7">
    <location>
        <begin position="60"/>
        <end position="77"/>
    </location>
</feature>
<protein>
    <submittedName>
        <fullName evidence="9">Pap2 superfamily protein</fullName>
    </submittedName>
</protein>
<keyword evidence="5 7" id="KW-1133">Transmembrane helix</keyword>
<evidence type="ECO:0000256" key="6">
    <source>
        <dbReference type="ARBA" id="ARBA00023136"/>
    </source>
</evidence>
<dbReference type="SUPFAM" id="SSF48317">
    <property type="entry name" value="Acid phosphatase/Vanadium-dependent haloperoxidase"/>
    <property type="match status" value="1"/>
</dbReference>
<evidence type="ECO:0000256" key="7">
    <source>
        <dbReference type="SAM" id="Phobius"/>
    </source>
</evidence>
<dbReference type="Gene3D" id="1.20.144.10">
    <property type="entry name" value="Phosphatidic acid phosphatase type 2/haloperoxidase"/>
    <property type="match status" value="2"/>
</dbReference>
<keyword evidence="2" id="KW-1003">Cell membrane</keyword>
<organism evidence="9">
    <name type="scientific">Alvinella pompejana epibiont 7G3</name>
    <dbReference type="NCBI Taxonomy" id="244800"/>
    <lineage>
        <taxon>Bacteria</taxon>
        <taxon>Pseudomonadati</taxon>
        <taxon>Campylobacterota</taxon>
        <taxon>Epsilonproteobacteria</taxon>
        <taxon>Campylobacterales</taxon>
        <taxon>Campylobacteraceae</taxon>
    </lineage>
</organism>
<dbReference type="EMBL" id="AY312991">
    <property type="protein sequence ID" value="AAQ75156.1"/>
    <property type="molecule type" value="Genomic_DNA"/>
</dbReference>
<dbReference type="GO" id="GO:0005886">
    <property type="term" value="C:plasma membrane"/>
    <property type="evidence" value="ECO:0007669"/>
    <property type="project" value="UniProtKB-SubCell"/>
</dbReference>
<dbReference type="Pfam" id="PF01569">
    <property type="entry name" value="PAP2"/>
    <property type="match status" value="1"/>
</dbReference>
<evidence type="ECO:0000256" key="4">
    <source>
        <dbReference type="ARBA" id="ARBA00022801"/>
    </source>
</evidence>
<feature type="transmembrane region" description="Helical" evidence="7">
    <location>
        <begin position="83"/>
        <end position="105"/>
    </location>
</feature>
<feature type="transmembrane region" description="Helical" evidence="7">
    <location>
        <begin position="12"/>
        <end position="29"/>
    </location>
</feature>
<keyword evidence="4" id="KW-0378">Hydrolase</keyword>
<evidence type="ECO:0000256" key="3">
    <source>
        <dbReference type="ARBA" id="ARBA00022692"/>
    </source>
</evidence>
<sequence length="202" mass="24252">MDFYMIYDKRDIYLLLYTIFLISISYIYFDRYIAHLLYYIDNDILKEFFSFITKFGRSEWYIIPSIILFLFFIYRSKYDKAKIAIYIFWVNVIAGIIVIFIKVIFGRARPKLFIEHNIYGFNWFEISHNLTSFPSGHTVTAISTAFAFSYIFPIYRYIFIIFGLLISISRVIGCNHFISDVLLSIYLGYFVAKILYKRIFKC</sequence>
<evidence type="ECO:0000256" key="5">
    <source>
        <dbReference type="ARBA" id="ARBA00022989"/>
    </source>
</evidence>
<dbReference type="SMART" id="SM00014">
    <property type="entry name" value="acidPPc"/>
    <property type="match status" value="1"/>
</dbReference>
<evidence type="ECO:0000313" key="9">
    <source>
        <dbReference type="EMBL" id="AAQ75156.1"/>
    </source>
</evidence>
<dbReference type="GO" id="GO:0016787">
    <property type="term" value="F:hydrolase activity"/>
    <property type="evidence" value="ECO:0007669"/>
    <property type="project" value="UniProtKB-KW"/>
</dbReference>
<name>Q6W3M5_9BACT</name>
<evidence type="ECO:0000259" key="8">
    <source>
        <dbReference type="SMART" id="SM00014"/>
    </source>
</evidence>
<feature type="transmembrane region" description="Helical" evidence="7">
    <location>
        <begin position="178"/>
        <end position="196"/>
    </location>
</feature>
<accession>Q6W3M5</accession>
<keyword evidence="6 7" id="KW-0472">Membrane</keyword>
<evidence type="ECO:0000256" key="1">
    <source>
        <dbReference type="ARBA" id="ARBA00004651"/>
    </source>
</evidence>
<gene>
    <name evidence="9" type="primary">NT03AP0003</name>
</gene>
<dbReference type="CDD" id="cd03389">
    <property type="entry name" value="PAP2_lipid_A_1_phosphatase"/>
    <property type="match status" value="1"/>
</dbReference>
<proteinExistence type="predicted"/>
<dbReference type="InterPro" id="IPR036938">
    <property type="entry name" value="PAP2/HPO_sf"/>
</dbReference>
<feature type="domain" description="Phosphatidic acid phosphatase type 2/haloperoxidase" evidence="8">
    <location>
        <begin position="83"/>
        <end position="196"/>
    </location>
</feature>
<dbReference type="InterPro" id="IPR000326">
    <property type="entry name" value="PAP2/HPO"/>
</dbReference>